<dbReference type="EMBL" id="JARJLG010000084">
    <property type="protein sequence ID" value="KAJ7749810.1"/>
    <property type="molecule type" value="Genomic_DNA"/>
</dbReference>
<reference evidence="1" key="1">
    <citation type="submission" date="2023-03" db="EMBL/GenBank/DDBJ databases">
        <title>Massive genome expansion in bonnet fungi (Mycena s.s.) driven by repeated elements and novel gene families across ecological guilds.</title>
        <authorList>
            <consortium name="Lawrence Berkeley National Laboratory"/>
            <person name="Harder C.B."/>
            <person name="Miyauchi S."/>
            <person name="Viragh M."/>
            <person name="Kuo A."/>
            <person name="Thoen E."/>
            <person name="Andreopoulos B."/>
            <person name="Lu D."/>
            <person name="Skrede I."/>
            <person name="Drula E."/>
            <person name="Henrissat B."/>
            <person name="Morin E."/>
            <person name="Kohler A."/>
            <person name="Barry K."/>
            <person name="LaButti K."/>
            <person name="Morin E."/>
            <person name="Salamov A."/>
            <person name="Lipzen A."/>
            <person name="Mereny Z."/>
            <person name="Hegedus B."/>
            <person name="Baldrian P."/>
            <person name="Stursova M."/>
            <person name="Weitz H."/>
            <person name="Taylor A."/>
            <person name="Grigoriev I.V."/>
            <person name="Nagy L.G."/>
            <person name="Martin F."/>
            <person name="Kauserud H."/>
        </authorList>
    </citation>
    <scope>NUCLEOTIDE SEQUENCE</scope>
    <source>
        <strain evidence="1">CBHHK188m</strain>
    </source>
</reference>
<evidence type="ECO:0000313" key="2">
    <source>
        <dbReference type="Proteomes" id="UP001215280"/>
    </source>
</evidence>
<sequence length="186" mass="20350">MIAQVPRKKNGWSSCGVQRRRLRSLRSRTKVSGIRISVGGRGRERGRGIFPLVQVLVPVLCVAGKSCTALVGHVEDVTVAIAAACFGGPYWSRCKCAVAARMIAARLTPETRNCGNYSCSWWALFFAPCVLFSLSGSARSSASSTPRIPPPPPSISWSSAHRRAVHYIGGRIRGKWLRVCMRPLRK</sequence>
<protein>
    <submittedName>
        <fullName evidence="1">Uncharacterized protein</fullName>
    </submittedName>
</protein>
<evidence type="ECO:0000313" key="1">
    <source>
        <dbReference type="EMBL" id="KAJ7749810.1"/>
    </source>
</evidence>
<dbReference type="AlphaFoldDB" id="A0AAD7N7Y1"/>
<proteinExistence type="predicted"/>
<keyword evidence="2" id="KW-1185">Reference proteome</keyword>
<accession>A0AAD7N7Y1</accession>
<comment type="caution">
    <text evidence="1">The sequence shown here is derived from an EMBL/GenBank/DDBJ whole genome shotgun (WGS) entry which is preliminary data.</text>
</comment>
<name>A0AAD7N7Y1_9AGAR</name>
<dbReference type="Proteomes" id="UP001215280">
    <property type="component" value="Unassembled WGS sequence"/>
</dbReference>
<gene>
    <name evidence="1" type="ORF">DFH07DRAFT_828452</name>
</gene>
<organism evidence="1 2">
    <name type="scientific">Mycena maculata</name>
    <dbReference type="NCBI Taxonomy" id="230809"/>
    <lineage>
        <taxon>Eukaryota</taxon>
        <taxon>Fungi</taxon>
        <taxon>Dikarya</taxon>
        <taxon>Basidiomycota</taxon>
        <taxon>Agaricomycotina</taxon>
        <taxon>Agaricomycetes</taxon>
        <taxon>Agaricomycetidae</taxon>
        <taxon>Agaricales</taxon>
        <taxon>Marasmiineae</taxon>
        <taxon>Mycenaceae</taxon>
        <taxon>Mycena</taxon>
    </lineage>
</organism>